<dbReference type="PANTHER" id="PTHR46599:SF3">
    <property type="entry name" value="PIGGYBAC TRANSPOSABLE ELEMENT-DERIVED PROTEIN 4"/>
    <property type="match status" value="1"/>
</dbReference>
<protein>
    <recommendedName>
        <fullName evidence="1">PiggyBac transposable element-derived protein domain-containing protein</fullName>
    </recommendedName>
</protein>
<organism evidence="2 3">
    <name type="scientific">Ignelater luminosus</name>
    <name type="common">Cucubano</name>
    <name type="synonym">Pyrophorus luminosus</name>
    <dbReference type="NCBI Taxonomy" id="2038154"/>
    <lineage>
        <taxon>Eukaryota</taxon>
        <taxon>Metazoa</taxon>
        <taxon>Ecdysozoa</taxon>
        <taxon>Arthropoda</taxon>
        <taxon>Hexapoda</taxon>
        <taxon>Insecta</taxon>
        <taxon>Pterygota</taxon>
        <taxon>Neoptera</taxon>
        <taxon>Endopterygota</taxon>
        <taxon>Coleoptera</taxon>
        <taxon>Polyphaga</taxon>
        <taxon>Elateriformia</taxon>
        <taxon>Elateroidea</taxon>
        <taxon>Elateridae</taxon>
        <taxon>Agrypninae</taxon>
        <taxon>Pyrophorini</taxon>
        <taxon>Ignelater</taxon>
    </lineage>
</organism>
<comment type="caution">
    <text evidence="2">The sequence shown here is derived from an EMBL/GenBank/DDBJ whole genome shotgun (WGS) entry which is preliminary data.</text>
</comment>
<dbReference type="PANTHER" id="PTHR46599">
    <property type="entry name" value="PIGGYBAC TRANSPOSABLE ELEMENT-DERIVED PROTEIN 4"/>
    <property type="match status" value="1"/>
</dbReference>
<evidence type="ECO:0000313" key="3">
    <source>
        <dbReference type="Proteomes" id="UP000801492"/>
    </source>
</evidence>
<name>A0A8K0GJU9_IGNLU</name>
<proteinExistence type="predicted"/>
<dbReference type="OrthoDB" id="6743202at2759"/>
<feature type="domain" description="PiggyBac transposable element-derived protein" evidence="1">
    <location>
        <begin position="130"/>
        <end position="240"/>
    </location>
</feature>
<dbReference type="AlphaFoldDB" id="A0A8K0GJU9"/>
<gene>
    <name evidence="2" type="ORF">ILUMI_03532</name>
</gene>
<sequence>MLKRSTKVFDPPKAFSVEMQFFKEIEQPVTASEQEAWLGLKNVLLENDNENPNNGNIVGNDERDKNKTACEPNNYKNFVFNEKSGAEPDVQDNKPSGIFQMFLTDDVFRHIVSESELYAQQHKNSSHLMISRYLHANNNVIAPQKGDPDFDKIYKIRPIVNRLNKVYKEAFSSSRHMSVDESMIGFKLETMMKSTKRGFKLWVFACAKTGQNLSFKVYESKTTEGTEESLRERTVFLFVQHYYLMNLLQKANDKFMKLGDSDFVISEDDVSILKWRDRRKKLQITIGLWTKLLFLIKFLHAIRYHGNPTDDADGG</sequence>
<reference evidence="2" key="1">
    <citation type="submission" date="2019-08" db="EMBL/GenBank/DDBJ databases">
        <title>The genome of the North American firefly Photinus pyralis.</title>
        <authorList>
            <consortium name="Photinus pyralis genome working group"/>
            <person name="Fallon T.R."/>
            <person name="Sander Lower S.E."/>
            <person name="Weng J.-K."/>
        </authorList>
    </citation>
    <scope>NUCLEOTIDE SEQUENCE</scope>
    <source>
        <strain evidence="2">TRF0915ILg1</strain>
        <tissue evidence="2">Whole body</tissue>
    </source>
</reference>
<evidence type="ECO:0000259" key="1">
    <source>
        <dbReference type="Pfam" id="PF13843"/>
    </source>
</evidence>
<evidence type="ECO:0000313" key="2">
    <source>
        <dbReference type="EMBL" id="KAF2902654.1"/>
    </source>
</evidence>
<accession>A0A8K0GJU9</accession>
<dbReference type="Proteomes" id="UP000801492">
    <property type="component" value="Unassembled WGS sequence"/>
</dbReference>
<dbReference type="Pfam" id="PF13843">
    <property type="entry name" value="DDE_Tnp_1_7"/>
    <property type="match status" value="1"/>
</dbReference>
<dbReference type="EMBL" id="VTPC01001230">
    <property type="protein sequence ID" value="KAF2902654.1"/>
    <property type="molecule type" value="Genomic_DNA"/>
</dbReference>
<dbReference type="InterPro" id="IPR029526">
    <property type="entry name" value="PGBD"/>
</dbReference>
<keyword evidence="3" id="KW-1185">Reference proteome</keyword>